<dbReference type="Pfam" id="PF06977">
    <property type="entry name" value="SdiA-regulated"/>
    <property type="match status" value="1"/>
</dbReference>
<evidence type="ECO:0000256" key="2">
    <source>
        <dbReference type="ARBA" id="ARBA00009852"/>
    </source>
</evidence>
<dbReference type="InterPro" id="IPR009722">
    <property type="entry name" value="YjiK/CarP"/>
</dbReference>
<gene>
    <name evidence="5" type="ORF">Pan161_53940</name>
</gene>
<protein>
    <submittedName>
        <fullName evidence="5">SdiA-regulated</fullName>
    </submittedName>
</protein>
<sequence length="254" mass="28470">MLKLELESQCSIKDKKAGLLEPSGLALAPDGLLWTVCDENRRLFRIDFEGRIQESLKIGNRGLEGITFNAAGQICVVDEDVSKLIVYDPQTGEEISDRRLKDLEGFTSIAAHFEDIDGNGLEGITFDSFRNELLLLKEADPGLLIAVSADLNRITSVEVLEEQTGFTAEGKKMDFSGMCFDAKRDLLWILSEEARCVFTFDRRQSRVVQRHSLKKDQQGRSVRFAEGVAVDGDSERLYVVSDDDAKLTVFRIIE</sequence>
<dbReference type="EMBL" id="CP036343">
    <property type="protein sequence ID" value="QDT93711.1"/>
    <property type="molecule type" value="Genomic_DNA"/>
</dbReference>
<evidence type="ECO:0000256" key="4">
    <source>
        <dbReference type="ARBA" id="ARBA00023136"/>
    </source>
</evidence>
<keyword evidence="6" id="KW-1185">Reference proteome</keyword>
<comment type="similarity">
    <text evidence="2">Belongs to the YjiK family.</text>
</comment>
<proteinExistence type="inferred from homology"/>
<evidence type="ECO:0000313" key="5">
    <source>
        <dbReference type="EMBL" id="QDT93711.1"/>
    </source>
</evidence>
<dbReference type="GO" id="GO:0005886">
    <property type="term" value="C:plasma membrane"/>
    <property type="evidence" value="ECO:0007669"/>
    <property type="project" value="UniProtKB-SubCell"/>
</dbReference>
<dbReference type="Proteomes" id="UP000316855">
    <property type="component" value="Chromosome"/>
</dbReference>
<dbReference type="Gene3D" id="2.130.10.10">
    <property type="entry name" value="YVTN repeat-like/Quinoprotein amine dehydrogenase"/>
    <property type="match status" value="1"/>
</dbReference>
<dbReference type="SUPFAM" id="SSF101898">
    <property type="entry name" value="NHL repeat"/>
    <property type="match status" value="1"/>
</dbReference>
<keyword evidence="4" id="KW-0472">Membrane</keyword>
<dbReference type="InterPro" id="IPR011042">
    <property type="entry name" value="6-blade_b-propeller_TolB-like"/>
</dbReference>
<organism evidence="5 6">
    <name type="scientific">Gimesia algae</name>
    <dbReference type="NCBI Taxonomy" id="2527971"/>
    <lineage>
        <taxon>Bacteria</taxon>
        <taxon>Pseudomonadati</taxon>
        <taxon>Planctomycetota</taxon>
        <taxon>Planctomycetia</taxon>
        <taxon>Planctomycetales</taxon>
        <taxon>Planctomycetaceae</taxon>
        <taxon>Gimesia</taxon>
    </lineage>
</organism>
<reference evidence="5 6" key="1">
    <citation type="submission" date="2019-02" db="EMBL/GenBank/DDBJ databases">
        <title>Deep-cultivation of Planctomycetes and their phenomic and genomic characterization uncovers novel biology.</title>
        <authorList>
            <person name="Wiegand S."/>
            <person name="Jogler M."/>
            <person name="Boedeker C."/>
            <person name="Pinto D."/>
            <person name="Vollmers J."/>
            <person name="Rivas-Marin E."/>
            <person name="Kohn T."/>
            <person name="Peeters S.H."/>
            <person name="Heuer A."/>
            <person name="Rast P."/>
            <person name="Oberbeckmann S."/>
            <person name="Bunk B."/>
            <person name="Jeske O."/>
            <person name="Meyerdierks A."/>
            <person name="Storesund J.E."/>
            <person name="Kallscheuer N."/>
            <person name="Luecker S."/>
            <person name="Lage O.M."/>
            <person name="Pohl T."/>
            <person name="Merkel B.J."/>
            <person name="Hornburger P."/>
            <person name="Mueller R.-W."/>
            <person name="Bruemmer F."/>
            <person name="Labrenz M."/>
            <person name="Spormann A.M."/>
            <person name="Op den Camp H."/>
            <person name="Overmann J."/>
            <person name="Amann R."/>
            <person name="Jetten M.S.M."/>
            <person name="Mascher T."/>
            <person name="Medema M.H."/>
            <person name="Devos D.P."/>
            <person name="Kaster A.-K."/>
            <person name="Ovreas L."/>
            <person name="Rohde M."/>
            <person name="Galperin M.Y."/>
            <person name="Jogler C."/>
        </authorList>
    </citation>
    <scope>NUCLEOTIDE SEQUENCE [LARGE SCALE GENOMIC DNA]</scope>
    <source>
        <strain evidence="5 6">Pan161</strain>
    </source>
</reference>
<dbReference type="AlphaFoldDB" id="A0A517VL21"/>
<accession>A0A517VL21</accession>
<dbReference type="InterPro" id="IPR015943">
    <property type="entry name" value="WD40/YVTN_repeat-like_dom_sf"/>
</dbReference>
<evidence type="ECO:0000313" key="6">
    <source>
        <dbReference type="Proteomes" id="UP000316855"/>
    </source>
</evidence>
<dbReference type="KEGG" id="gax:Pan161_53940"/>
<dbReference type="Gene3D" id="2.120.10.30">
    <property type="entry name" value="TolB, C-terminal domain"/>
    <property type="match status" value="1"/>
</dbReference>
<evidence type="ECO:0000256" key="1">
    <source>
        <dbReference type="ARBA" id="ARBA00004236"/>
    </source>
</evidence>
<evidence type="ECO:0000256" key="3">
    <source>
        <dbReference type="ARBA" id="ARBA00022475"/>
    </source>
</evidence>
<keyword evidence="3" id="KW-1003">Cell membrane</keyword>
<name>A0A517VL21_9PLAN</name>
<comment type="subcellular location">
    <subcellularLocation>
        <location evidence="1">Cell membrane</location>
    </subcellularLocation>
</comment>